<dbReference type="GO" id="GO:0003677">
    <property type="term" value="F:DNA binding"/>
    <property type="evidence" value="ECO:0007669"/>
    <property type="project" value="UniProtKB-KW"/>
</dbReference>
<sequence>MSYQHLIALLNATDTNSYTAAFYAAIQEIGFDSGVYGFLPSPEFLKAHNQEPVFVATPQAPSDYLQAYHAQQIANDDFILAALQRGELSPINWWRDKDKYQLSPAQFKALNDTRTRFGIENGYTVPVMSDHRGVACTTLYSSKPEAAFNAMIDEHAEQIELFSQTLHSRIFSNPDLVAQLYTSYIRISDKERTVLRYLISGKPLKCIEDHTGVPYKYATKVLDTFRKKHGNVPKDELLYSLGHFFS</sequence>
<keyword evidence="1" id="KW-0805">Transcription regulation</keyword>
<dbReference type="InterPro" id="IPR005143">
    <property type="entry name" value="TF_LuxR_autoind-bd_dom"/>
</dbReference>
<evidence type="ECO:0000313" key="5">
    <source>
        <dbReference type="EMBL" id="KJZ10882.1"/>
    </source>
</evidence>
<evidence type="ECO:0000256" key="1">
    <source>
        <dbReference type="ARBA" id="ARBA00023015"/>
    </source>
</evidence>
<gene>
    <name evidence="5" type="ORF">TW77_06695</name>
</gene>
<keyword evidence="2" id="KW-0238">DNA-binding</keyword>
<dbReference type="Proteomes" id="UP000033452">
    <property type="component" value="Unassembled WGS sequence"/>
</dbReference>
<dbReference type="EMBL" id="JXYA01000012">
    <property type="protein sequence ID" value="KJZ10882.1"/>
    <property type="molecule type" value="Genomic_DNA"/>
</dbReference>
<feature type="domain" description="Transcription factor LuxR-like autoinducer-binding" evidence="4">
    <location>
        <begin position="21"/>
        <end position="169"/>
    </location>
</feature>
<accession>A0A0F4QW78</accession>
<evidence type="ECO:0000256" key="3">
    <source>
        <dbReference type="ARBA" id="ARBA00023163"/>
    </source>
</evidence>
<keyword evidence="3" id="KW-0804">Transcription</keyword>
<dbReference type="RefSeq" id="WP_046004201.1">
    <property type="nucleotide sequence ID" value="NZ_JXYA01000012.1"/>
</dbReference>
<keyword evidence="6" id="KW-1185">Reference proteome</keyword>
<comment type="caution">
    <text evidence="5">The sequence shown here is derived from an EMBL/GenBank/DDBJ whole genome shotgun (WGS) entry which is preliminary data.</text>
</comment>
<dbReference type="Gene3D" id="3.30.450.80">
    <property type="entry name" value="Transcription factor LuxR-like, autoinducer-binding domain"/>
    <property type="match status" value="1"/>
</dbReference>
<evidence type="ECO:0000256" key="2">
    <source>
        <dbReference type="ARBA" id="ARBA00023125"/>
    </source>
</evidence>
<proteinExistence type="predicted"/>
<dbReference type="Pfam" id="PF03472">
    <property type="entry name" value="Autoind_bind"/>
    <property type="match status" value="1"/>
</dbReference>
<dbReference type="InterPro" id="IPR036693">
    <property type="entry name" value="TF_LuxR_autoind-bd_dom_sf"/>
</dbReference>
<organism evidence="5 6">
    <name type="scientific">Pseudoalteromonas rubra</name>
    <dbReference type="NCBI Taxonomy" id="43658"/>
    <lineage>
        <taxon>Bacteria</taxon>
        <taxon>Pseudomonadati</taxon>
        <taxon>Pseudomonadota</taxon>
        <taxon>Gammaproteobacteria</taxon>
        <taxon>Alteromonadales</taxon>
        <taxon>Pseudoalteromonadaceae</taxon>
        <taxon>Pseudoalteromonas</taxon>
    </lineage>
</organism>
<evidence type="ECO:0000259" key="4">
    <source>
        <dbReference type="Pfam" id="PF03472"/>
    </source>
</evidence>
<protein>
    <recommendedName>
        <fullName evidence="4">Transcription factor LuxR-like autoinducer-binding domain-containing protein</fullName>
    </recommendedName>
</protein>
<dbReference type="AlphaFoldDB" id="A0A0F4QW78"/>
<dbReference type="OrthoDB" id="6291706at2"/>
<name>A0A0F4QW78_9GAMM</name>
<dbReference type="SUPFAM" id="SSF75516">
    <property type="entry name" value="Pheromone-binding domain of LuxR-like quorum-sensing transcription factors"/>
    <property type="match status" value="1"/>
</dbReference>
<reference evidence="5 6" key="1">
    <citation type="journal article" date="2015" name="BMC Genomics">
        <title>Genome mining reveals unlocked bioactive potential of marine Gram-negative bacteria.</title>
        <authorList>
            <person name="Machado H."/>
            <person name="Sonnenschein E.C."/>
            <person name="Melchiorsen J."/>
            <person name="Gram L."/>
        </authorList>
    </citation>
    <scope>NUCLEOTIDE SEQUENCE [LARGE SCALE GENOMIC DNA]</scope>
    <source>
        <strain evidence="5 6">S2471</strain>
    </source>
</reference>
<evidence type="ECO:0000313" key="6">
    <source>
        <dbReference type="Proteomes" id="UP000033452"/>
    </source>
</evidence>
<dbReference type="PATRIC" id="fig|43658.5.peg.1410"/>